<dbReference type="PANTHER" id="PTHR10622">
    <property type="entry name" value="HET DOMAIN-CONTAINING PROTEIN"/>
    <property type="match status" value="1"/>
</dbReference>
<evidence type="ECO:0000256" key="2">
    <source>
        <dbReference type="PROSITE-ProRule" id="PRU00339"/>
    </source>
</evidence>
<dbReference type="EMBL" id="JABBWE010000022">
    <property type="protein sequence ID" value="KAG1795474.1"/>
    <property type="molecule type" value="Genomic_DNA"/>
</dbReference>
<dbReference type="PROSITE" id="PS50082">
    <property type="entry name" value="WD_REPEATS_2"/>
    <property type="match status" value="1"/>
</dbReference>
<reference evidence="4" key="1">
    <citation type="journal article" date="2020" name="New Phytol.">
        <title>Comparative genomics reveals dynamic genome evolution in host specialist ectomycorrhizal fungi.</title>
        <authorList>
            <person name="Lofgren L.A."/>
            <person name="Nguyen N.H."/>
            <person name="Vilgalys R."/>
            <person name="Ruytinx J."/>
            <person name="Liao H.L."/>
            <person name="Branco S."/>
            <person name="Kuo A."/>
            <person name="LaButti K."/>
            <person name="Lipzen A."/>
            <person name="Andreopoulos W."/>
            <person name="Pangilinan J."/>
            <person name="Riley R."/>
            <person name="Hundley H."/>
            <person name="Na H."/>
            <person name="Barry K."/>
            <person name="Grigoriev I.V."/>
            <person name="Stajich J.E."/>
            <person name="Kennedy P.G."/>
        </authorList>
    </citation>
    <scope>NUCLEOTIDE SEQUENCE</scope>
    <source>
        <strain evidence="4">S12</strain>
    </source>
</reference>
<dbReference type="PROSITE" id="PS50005">
    <property type="entry name" value="TPR"/>
    <property type="match status" value="1"/>
</dbReference>
<protein>
    <recommendedName>
        <fullName evidence="3">Heterokaryon incompatibility domain-containing protein</fullName>
    </recommendedName>
</protein>
<dbReference type="Proteomes" id="UP000719766">
    <property type="component" value="Unassembled WGS sequence"/>
</dbReference>
<gene>
    <name evidence="4" type="ORF">HD556DRAFT_388554</name>
</gene>
<dbReference type="Pfam" id="PF00400">
    <property type="entry name" value="WD40"/>
    <property type="match status" value="1"/>
</dbReference>
<feature type="repeat" description="WD" evidence="1">
    <location>
        <begin position="31"/>
        <end position="72"/>
    </location>
</feature>
<dbReference type="SUPFAM" id="SSF48452">
    <property type="entry name" value="TPR-like"/>
    <property type="match status" value="2"/>
</dbReference>
<dbReference type="InterPro" id="IPR011990">
    <property type="entry name" value="TPR-like_helical_dom_sf"/>
</dbReference>
<dbReference type="InterPro" id="IPR015943">
    <property type="entry name" value="WD40/YVTN_repeat-like_dom_sf"/>
</dbReference>
<proteinExistence type="predicted"/>
<dbReference type="InterPro" id="IPR001680">
    <property type="entry name" value="WD40_rpt"/>
</dbReference>
<dbReference type="PROSITE" id="PS50294">
    <property type="entry name" value="WD_REPEATS_REGION"/>
    <property type="match status" value="1"/>
</dbReference>
<feature type="domain" description="Heterokaryon incompatibility" evidence="3">
    <location>
        <begin position="558"/>
        <end position="649"/>
    </location>
</feature>
<dbReference type="SUPFAM" id="SSF50978">
    <property type="entry name" value="WD40 repeat-like"/>
    <property type="match status" value="1"/>
</dbReference>
<dbReference type="OrthoDB" id="2423701at2759"/>
<evidence type="ECO:0000313" key="5">
    <source>
        <dbReference type="Proteomes" id="UP000719766"/>
    </source>
</evidence>
<evidence type="ECO:0000313" key="4">
    <source>
        <dbReference type="EMBL" id="KAG1795474.1"/>
    </source>
</evidence>
<dbReference type="InterPro" id="IPR010730">
    <property type="entry name" value="HET"/>
</dbReference>
<dbReference type="AlphaFoldDB" id="A0A9P7AS90"/>
<name>A0A9P7AS90_9AGAM</name>
<dbReference type="RefSeq" id="XP_041161347.1">
    <property type="nucleotide sequence ID" value="XM_041310461.1"/>
</dbReference>
<keyword evidence="1" id="KW-0853">WD repeat</keyword>
<dbReference type="Pfam" id="PF06985">
    <property type="entry name" value="HET"/>
    <property type="match status" value="1"/>
</dbReference>
<comment type="caution">
    <text evidence="4">The sequence shown here is derived from an EMBL/GenBank/DDBJ whole genome shotgun (WGS) entry which is preliminary data.</text>
</comment>
<sequence>MRTRLLTGGGSSDPTIREWDTTTWQQVGDPWMGHSSQINAIAVNPAGILVASASHDNHVRLWRLSDRRSVATFKHASFTSCITFSVDGSRIPSGGGDWMVSEWAVPQGINPKILAITTARDACIDGHLSTAEELLTQDINTDANNHTSYAHRSFVMARQHNWDRALQDAIKSISIQPSLTGYISKGIALCGEGRVPDARAAFDVASMYTDQDSQILHFLLLIKAIALFNADQHDEANLLLKELAAGCPNADTLACCVVQAYMRLQLGIKALDGARHEEAADHFTAVLNSSALLWSSPIHFMYEDLVVLFGWNLKSLWLIAYQKQCQAFFYAGRVDEALESHKFMMDNVDETTKASCLDWSTAFKQEYSTLFLTNGDTALAASDYDRAIDLYSAVIDLNSASYAIFVKRSKAKLGKMLWTEALLDAQKVTELNSLSYVGYSLKYAALHGAQRYDEAMQAFEVMLSKLDNAPDNETRKLRQQYLSPSQVDRVIRKIIDAKLDNAPLRVIDTTSGLLCDRETQILTFKTSIEYKELVSSTIAHRDIQMKHVKEVVTTYFQYVMLSHRWEGNEPLLQDIQGKDIYNLNPVGGIKKLQSFCQTVRDFGCRWAWSDTCCIDKSNSVELQESVNSMFVWYHHSRLTVVYLSDVPSSSKPGALAKSAWNTRGWTVQEFLAPNAILFYQQDWTPYLGDRTPNHKDSVAIMQELEDATGIDRRAVAAFRPGMRDAREKLQWASTRVTTFQEDIAYSLSSIFGVRLRVDYGEKKQNALGRLLQEIIAQSGDITALDWVGKSSEFNSCLPADITSYEAPPCKLSSLSEDEIQSLVSSLRGVVALQSASKLYQTLDSLSAPRFAHRRLHLPCIVFPVTEVKRRPAHDQDIYTYELKSDGLHNLHVTTEDKFAPFSPARPLPTWQTILLVRPWSRHLLGLHDTADDTQSVDNWPIPESSLYDPPAAQTGLITAVCITNGATT</sequence>
<dbReference type="GeneID" id="64604225"/>
<dbReference type="SMART" id="SM00320">
    <property type="entry name" value="WD40"/>
    <property type="match status" value="2"/>
</dbReference>
<dbReference type="Gene3D" id="2.130.10.10">
    <property type="entry name" value="YVTN repeat-like/Quinoprotein amine dehydrogenase"/>
    <property type="match status" value="1"/>
</dbReference>
<keyword evidence="2" id="KW-0802">TPR repeat</keyword>
<feature type="repeat" description="TPR" evidence="2">
    <location>
        <begin position="368"/>
        <end position="401"/>
    </location>
</feature>
<accession>A0A9P7AS90</accession>
<evidence type="ECO:0000259" key="3">
    <source>
        <dbReference type="Pfam" id="PF06985"/>
    </source>
</evidence>
<keyword evidence="5" id="KW-1185">Reference proteome</keyword>
<dbReference type="InterPro" id="IPR019734">
    <property type="entry name" value="TPR_rpt"/>
</dbReference>
<dbReference type="PANTHER" id="PTHR10622:SF10">
    <property type="entry name" value="HET DOMAIN-CONTAINING PROTEIN"/>
    <property type="match status" value="1"/>
</dbReference>
<dbReference type="InterPro" id="IPR036322">
    <property type="entry name" value="WD40_repeat_dom_sf"/>
</dbReference>
<dbReference type="Gene3D" id="1.25.40.10">
    <property type="entry name" value="Tetratricopeptide repeat domain"/>
    <property type="match status" value="2"/>
</dbReference>
<organism evidence="4 5">
    <name type="scientific">Suillus plorans</name>
    <dbReference type="NCBI Taxonomy" id="116603"/>
    <lineage>
        <taxon>Eukaryota</taxon>
        <taxon>Fungi</taxon>
        <taxon>Dikarya</taxon>
        <taxon>Basidiomycota</taxon>
        <taxon>Agaricomycotina</taxon>
        <taxon>Agaricomycetes</taxon>
        <taxon>Agaricomycetidae</taxon>
        <taxon>Boletales</taxon>
        <taxon>Suillineae</taxon>
        <taxon>Suillaceae</taxon>
        <taxon>Suillus</taxon>
    </lineage>
</organism>
<evidence type="ECO:0000256" key="1">
    <source>
        <dbReference type="PROSITE-ProRule" id="PRU00221"/>
    </source>
</evidence>